<dbReference type="AlphaFoldDB" id="A0A964BN69"/>
<evidence type="ECO:0000313" key="11">
    <source>
        <dbReference type="EMBL" id="MCC0175418.1"/>
    </source>
</evidence>
<keyword evidence="2" id="KW-0813">Transport</keyword>
<gene>
    <name evidence="11" type="ORF">I4641_00285</name>
</gene>
<accession>A0A964BN69</accession>
<keyword evidence="7 10" id="KW-1133">Transmembrane helix</keyword>
<feature type="transmembrane region" description="Helical" evidence="10">
    <location>
        <begin position="118"/>
        <end position="138"/>
    </location>
</feature>
<dbReference type="RefSeq" id="WP_229638418.1">
    <property type="nucleotide sequence ID" value="NZ_JADWDC010000001.1"/>
</dbReference>
<evidence type="ECO:0000256" key="2">
    <source>
        <dbReference type="ARBA" id="ARBA00022448"/>
    </source>
</evidence>
<protein>
    <submittedName>
        <fullName evidence="11">ATPase</fullName>
    </submittedName>
</protein>
<name>A0A964BN69_9CYAN</name>
<evidence type="ECO:0000256" key="3">
    <source>
        <dbReference type="ARBA" id="ARBA00022475"/>
    </source>
</evidence>
<organism evidence="11 12">
    <name type="scientific">Waterburya agarophytonicola KI4</name>
    <dbReference type="NCBI Taxonomy" id="2874699"/>
    <lineage>
        <taxon>Bacteria</taxon>
        <taxon>Bacillati</taxon>
        <taxon>Cyanobacteriota</taxon>
        <taxon>Cyanophyceae</taxon>
        <taxon>Pleurocapsales</taxon>
        <taxon>Hyellaceae</taxon>
        <taxon>Waterburya</taxon>
        <taxon>Waterburya agarophytonicola</taxon>
    </lineage>
</organism>
<evidence type="ECO:0000256" key="7">
    <source>
        <dbReference type="ARBA" id="ARBA00022989"/>
    </source>
</evidence>
<keyword evidence="4" id="KW-0633">Potassium transport</keyword>
<feature type="transmembrane region" description="Helical" evidence="10">
    <location>
        <begin position="67"/>
        <end position="91"/>
    </location>
</feature>
<dbReference type="NCBIfam" id="TIGR00933">
    <property type="entry name" value="2a38"/>
    <property type="match status" value="1"/>
</dbReference>
<feature type="transmembrane region" description="Helical" evidence="10">
    <location>
        <begin position="150"/>
        <end position="170"/>
    </location>
</feature>
<feature type="transmembrane region" description="Helical" evidence="10">
    <location>
        <begin position="223"/>
        <end position="245"/>
    </location>
</feature>
<feature type="transmembrane region" description="Helical" evidence="10">
    <location>
        <begin position="406"/>
        <end position="427"/>
    </location>
</feature>
<keyword evidence="3" id="KW-1003">Cell membrane</keyword>
<feature type="transmembrane region" description="Helical" evidence="10">
    <location>
        <begin position="283"/>
        <end position="302"/>
    </location>
</feature>
<feature type="transmembrane region" description="Helical" evidence="10">
    <location>
        <begin position="182"/>
        <end position="202"/>
    </location>
</feature>
<evidence type="ECO:0000256" key="5">
    <source>
        <dbReference type="ARBA" id="ARBA00022692"/>
    </source>
</evidence>
<evidence type="ECO:0000256" key="9">
    <source>
        <dbReference type="ARBA" id="ARBA00023136"/>
    </source>
</evidence>
<evidence type="ECO:0000256" key="4">
    <source>
        <dbReference type="ARBA" id="ARBA00022538"/>
    </source>
</evidence>
<keyword evidence="5 10" id="KW-0812">Transmembrane</keyword>
<keyword evidence="9 10" id="KW-0472">Membrane</keyword>
<dbReference type="GO" id="GO:0015379">
    <property type="term" value="F:potassium:chloride symporter activity"/>
    <property type="evidence" value="ECO:0007669"/>
    <property type="project" value="InterPro"/>
</dbReference>
<evidence type="ECO:0000313" key="12">
    <source>
        <dbReference type="Proteomes" id="UP000729733"/>
    </source>
</evidence>
<feature type="transmembrane region" description="Helical" evidence="10">
    <location>
        <begin position="33"/>
        <end position="55"/>
    </location>
</feature>
<dbReference type="InterPro" id="IPR004772">
    <property type="entry name" value="TrkH"/>
</dbReference>
<dbReference type="Pfam" id="PF02386">
    <property type="entry name" value="TrkH"/>
    <property type="match status" value="1"/>
</dbReference>
<evidence type="ECO:0000256" key="1">
    <source>
        <dbReference type="ARBA" id="ARBA00004651"/>
    </source>
</evidence>
<keyword evidence="8" id="KW-0406">Ion transport</keyword>
<feature type="transmembrane region" description="Helical" evidence="10">
    <location>
        <begin position="344"/>
        <end position="369"/>
    </location>
</feature>
<sequence length="444" mass="48229">MTIARTICIGFLVLIVIGTVLLMMPFATASGDWNSFVVALFTSTSAVCVTGLAVVDTGSDFSFWGQLTILLLIQVGGLGYMMTTTFLILLLGRKFDLRQKFAIQESFDRPFLQGSNNLVRSIIATTAIFEITGILLLLNTFVREFGWSGGLWYSIFHSISAWNNAGFSLFSDSLVGYRSSWVINLVIPGLVIFGGIGYQVIIEMYLWSIDKIKGKSERFCFSLNFKVVVSTTALLLIVGTIAFFFTELHNSATLGDFNFQDKFLAAWFQSMSTRTAGFNSIDLGNMTTAGLFITMGFMFIGASPSGTGGGIKTTTFRILYNSTKSVLRGKNEVVLYQREVPSTLILKAVAVVFGTAASIVLVTILISAIDTEFDFLPILFEVISAFATVGLSTGITSSFAVASKMILVLAMYIGRVSILMVIAAIIGDPSPSSLQYPEENLLVG</sequence>
<dbReference type="EMBL" id="JADWDC010000001">
    <property type="protein sequence ID" value="MCC0175418.1"/>
    <property type="molecule type" value="Genomic_DNA"/>
</dbReference>
<feature type="transmembrane region" description="Helical" evidence="10">
    <location>
        <begin position="7"/>
        <end position="27"/>
    </location>
</feature>
<feature type="transmembrane region" description="Helical" evidence="10">
    <location>
        <begin position="375"/>
        <end position="394"/>
    </location>
</feature>
<evidence type="ECO:0000256" key="10">
    <source>
        <dbReference type="SAM" id="Phobius"/>
    </source>
</evidence>
<reference evidence="11" key="1">
    <citation type="journal article" date="2021" name="Antonie Van Leeuwenhoek">
        <title>Draft genome and description of Waterburya agarophytonicola gen. nov. sp. nov. (Pleurocapsales, Cyanobacteria): a seaweed symbiont.</title>
        <authorList>
            <person name="Bonthond G."/>
            <person name="Shalygin S."/>
            <person name="Bayer T."/>
            <person name="Weinberger F."/>
        </authorList>
    </citation>
    <scope>NUCLEOTIDE SEQUENCE</scope>
    <source>
        <strain evidence="11">KI4</strain>
    </source>
</reference>
<dbReference type="PANTHER" id="PTHR32024:SF1">
    <property type="entry name" value="KTR SYSTEM POTASSIUM UPTAKE PROTEIN B"/>
    <property type="match status" value="1"/>
</dbReference>
<evidence type="ECO:0000256" key="6">
    <source>
        <dbReference type="ARBA" id="ARBA00022958"/>
    </source>
</evidence>
<keyword evidence="6" id="KW-0630">Potassium</keyword>
<comment type="caution">
    <text evidence="11">The sequence shown here is derived from an EMBL/GenBank/DDBJ whole genome shotgun (WGS) entry which is preliminary data.</text>
</comment>
<proteinExistence type="predicted"/>
<comment type="subcellular location">
    <subcellularLocation>
        <location evidence="1">Cell membrane</location>
        <topology evidence="1">Multi-pass membrane protein</topology>
    </subcellularLocation>
</comment>
<dbReference type="Proteomes" id="UP000729733">
    <property type="component" value="Unassembled WGS sequence"/>
</dbReference>
<dbReference type="PANTHER" id="PTHR32024">
    <property type="entry name" value="TRK SYSTEM POTASSIUM UPTAKE PROTEIN TRKG-RELATED"/>
    <property type="match status" value="1"/>
</dbReference>
<dbReference type="GO" id="GO:0005886">
    <property type="term" value="C:plasma membrane"/>
    <property type="evidence" value="ECO:0007669"/>
    <property type="project" value="UniProtKB-SubCell"/>
</dbReference>
<evidence type="ECO:0000256" key="8">
    <source>
        <dbReference type="ARBA" id="ARBA00023065"/>
    </source>
</evidence>
<dbReference type="InterPro" id="IPR003445">
    <property type="entry name" value="Cat_transpt"/>
</dbReference>
<keyword evidence="12" id="KW-1185">Reference proteome</keyword>